<gene>
    <name evidence="1" type="ORF">CEP50_03825</name>
</gene>
<sequence length="140" mass="15043">MTASTLTLEGVRYNGFALKEVDGEQVRTMHFTVDTLRIGDLVQRGGLTGDDSVRVAARPGSVSTITEGPIELYTRKLTGTLNVAGYPLVPMELSPESLLIPDLDLGFLELPKLTFTDAVVRNVELDGGKLFIPGANIAPE</sequence>
<protein>
    <submittedName>
        <fullName evidence="1">Uncharacterized protein</fullName>
    </submittedName>
</protein>
<accession>A0A2T0H019</accession>
<proteinExistence type="predicted"/>
<name>A0A2T0H019_ACTMO</name>
<dbReference type="EMBL" id="PVSR01000003">
    <property type="protein sequence ID" value="PRW64699.1"/>
    <property type="molecule type" value="Genomic_DNA"/>
</dbReference>
<dbReference type="Proteomes" id="UP000239352">
    <property type="component" value="Unassembled WGS sequence"/>
</dbReference>
<organism evidence="1 2">
    <name type="scientific">Actinopolyspora mortivallis</name>
    <dbReference type="NCBI Taxonomy" id="33906"/>
    <lineage>
        <taxon>Bacteria</taxon>
        <taxon>Bacillati</taxon>
        <taxon>Actinomycetota</taxon>
        <taxon>Actinomycetes</taxon>
        <taxon>Actinopolysporales</taxon>
        <taxon>Actinopolysporaceae</taxon>
        <taxon>Actinopolyspora</taxon>
    </lineage>
</organism>
<dbReference type="AlphaFoldDB" id="A0A2T0H019"/>
<evidence type="ECO:0000313" key="1">
    <source>
        <dbReference type="EMBL" id="PRW64699.1"/>
    </source>
</evidence>
<keyword evidence="2" id="KW-1185">Reference proteome</keyword>
<evidence type="ECO:0000313" key="2">
    <source>
        <dbReference type="Proteomes" id="UP000239352"/>
    </source>
</evidence>
<dbReference type="InParanoid" id="A0A2T0H019"/>
<dbReference type="STRING" id="1050202.GCA_000384035_02513"/>
<comment type="caution">
    <text evidence="1">The sequence shown here is derived from an EMBL/GenBank/DDBJ whole genome shotgun (WGS) entry which is preliminary data.</text>
</comment>
<reference evidence="1 2" key="1">
    <citation type="submission" date="2018-03" db="EMBL/GenBank/DDBJ databases">
        <title>Actinopolyspora mortivallis from Sahara, screening for active biomolecules.</title>
        <authorList>
            <person name="Selama O."/>
            <person name="Wellington E.M.H."/>
            <person name="Hacene H."/>
        </authorList>
    </citation>
    <scope>NUCLEOTIDE SEQUENCE [LARGE SCALE GENOMIC DNA]</scope>
    <source>
        <strain evidence="1 2">M5A</strain>
    </source>
</reference>